<comment type="caution">
    <text evidence="2">The sequence shown here is derived from an EMBL/GenBank/DDBJ whole genome shotgun (WGS) entry which is preliminary data.</text>
</comment>
<name>A0AAU9UNW4_EUPED</name>
<evidence type="ECO:0000313" key="3">
    <source>
        <dbReference type="Proteomes" id="UP001153954"/>
    </source>
</evidence>
<keyword evidence="3" id="KW-1185">Reference proteome</keyword>
<feature type="compositionally biased region" description="Basic residues" evidence="1">
    <location>
        <begin position="206"/>
        <end position="220"/>
    </location>
</feature>
<proteinExistence type="predicted"/>
<sequence length="357" mass="42056">MASVVRISKTFNSPLLNLNLIYICSWYIYTLSRDQTLTINSYAYKHAPIFTPIHARNSITSFLNNDITQIMKSYTRLLFLITLLSLSTSHAKIMRNNALMTKMVSDFRKDNDYSDEKEENHVILNRMQNVLCKNFPTIPCNMIVQDKALKKLIEKSIQQINYKKHSFEKTTPFPGYLTLFPIINNDVSNQQTRDKLYHNRDNSKNKHERKKKIKNTKKRTSVYNRKKLRKFYPHKVKYRDKTNRNVKEDYGDNSGEKLSMSVEVPDMMLTKKHQHFSYKMEPVDPPVWRIDYMKHGEPKVNMFGQDDGFQGYMKTGPNVVVDGNVDTRKDVLHPDVYIKKNYLRKNLHLDMHSDGVE</sequence>
<reference evidence="2" key="1">
    <citation type="submission" date="2022-03" db="EMBL/GenBank/DDBJ databases">
        <authorList>
            <person name="Tunstrom K."/>
        </authorList>
    </citation>
    <scope>NUCLEOTIDE SEQUENCE</scope>
</reference>
<gene>
    <name evidence="2" type="ORF">EEDITHA_LOCUS13629</name>
</gene>
<feature type="region of interest" description="Disordered" evidence="1">
    <location>
        <begin position="196"/>
        <end position="220"/>
    </location>
</feature>
<accession>A0AAU9UNW4</accession>
<dbReference type="AlphaFoldDB" id="A0AAU9UNW4"/>
<feature type="compositionally biased region" description="Basic and acidic residues" evidence="1">
    <location>
        <begin position="196"/>
        <end position="205"/>
    </location>
</feature>
<dbReference type="EMBL" id="CAKOGL010000019">
    <property type="protein sequence ID" value="CAH2098525.1"/>
    <property type="molecule type" value="Genomic_DNA"/>
</dbReference>
<evidence type="ECO:0000313" key="2">
    <source>
        <dbReference type="EMBL" id="CAH2098525.1"/>
    </source>
</evidence>
<dbReference type="Proteomes" id="UP001153954">
    <property type="component" value="Unassembled WGS sequence"/>
</dbReference>
<protein>
    <submittedName>
        <fullName evidence="2">Uncharacterized protein</fullName>
    </submittedName>
</protein>
<evidence type="ECO:0000256" key="1">
    <source>
        <dbReference type="SAM" id="MobiDB-lite"/>
    </source>
</evidence>
<organism evidence="2 3">
    <name type="scientific">Euphydryas editha</name>
    <name type="common">Edith's checkerspot</name>
    <dbReference type="NCBI Taxonomy" id="104508"/>
    <lineage>
        <taxon>Eukaryota</taxon>
        <taxon>Metazoa</taxon>
        <taxon>Ecdysozoa</taxon>
        <taxon>Arthropoda</taxon>
        <taxon>Hexapoda</taxon>
        <taxon>Insecta</taxon>
        <taxon>Pterygota</taxon>
        <taxon>Neoptera</taxon>
        <taxon>Endopterygota</taxon>
        <taxon>Lepidoptera</taxon>
        <taxon>Glossata</taxon>
        <taxon>Ditrysia</taxon>
        <taxon>Papilionoidea</taxon>
        <taxon>Nymphalidae</taxon>
        <taxon>Nymphalinae</taxon>
        <taxon>Euphydryas</taxon>
    </lineage>
</organism>